<feature type="chain" id="PRO_5031329511" evidence="2">
    <location>
        <begin position="22"/>
        <end position="412"/>
    </location>
</feature>
<evidence type="ECO:0000313" key="5">
    <source>
        <dbReference type="Proteomes" id="UP000542342"/>
    </source>
</evidence>
<accession>A0A7V8VE65</accession>
<keyword evidence="5" id="KW-1185">Reference proteome</keyword>
<name>A0A7V8VE65_9BACT</name>
<comment type="caution">
    <text evidence="4">The sequence shown here is derived from an EMBL/GenBank/DDBJ whole genome shotgun (WGS) entry which is preliminary data.</text>
</comment>
<dbReference type="PANTHER" id="PTHR37957:SF1">
    <property type="entry name" value="PHYTASE-LIKE DOMAIN-CONTAINING PROTEIN"/>
    <property type="match status" value="1"/>
</dbReference>
<dbReference type="Proteomes" id="UP000542342">
    <property type="component" value="Unassembled WGS sequence"/>
</dbReference>
<reference evidence="4 5" key="1">
    <citation type="submission" date="2020-07" db="EMBL/GenBank/DDBJ databases">
        <title>Thermogemmata thermophila gen. nov., sp. nov., a novel moderate thermophilic planctomycete from a Kamchatka hot spring.</title>
        <authorList>
            <person name="Elcheninov A.G."/>
            <person name="Podosokorskaya O.A."/>
            <person name="Kovaleva O.L."/>
            <person name="Novikov A."/>
            <person name="Bonch-Osmolovskaya E.A."/>
            <person name="Toshchakov S.V."/>
            <person name="Kublanov I.V."/>
        </authorList>
    </citation>
    <scope>NUCLEOTIDE SEQUENCE [LARGE SCALE GENOMIC DNA]</scope>
    <source>
        <strain evidence="4 5">2918</strain>
    </source>
</reference>
<feature type="signal peptide" evidence="2">
    <location>
        <begin position="1"/>
        <end position="21"/>
    </location>
</feature>
<dbReference type="RefSeq" id="WP_194537547.1">
    <property type="nucleotide sequence ID" value="NZ_JACEFB010000004.1"/>
</dbReference>
<dbReference type="Pfam" id="PF13449">
    <property type="entry name" value="Phytase-like"/>
    <property type="match status" value="1"/>
</dbReference>
<evidence type="ECO:0000313" key="4">
    <source>
        <dbReference type="EMBL" id="MBA2226122.1"/>
    </source>
</evidence>
<dbReference type="PANTHER" id="PTHR37957">
    <property type="entry name" value="BLR7070 PROTEIN"/>
    <property type="match status" value="1"/>
</dbReference>
<dbReference type="EMBL" id="JACEFB010000004">
    <property type="protein sequence ID" value="MBA2226122.1"/>
    <property type="molecule type" value="Genomic_DNA"/>
</dbReference>
<organism evidence="4 5">
    <name type="scientific">Thermogemmata fonticola</name>
    <dbReference type="NCBI Taxonomy" id="2755323"/>
    <lineage>
        <taxon>Bacteria</taxon>
        <taxon>Pseudomonadati</taxon>
        <taxon>Planctomycetota</taxon>
        <taxon>Planctomycetia</taxon>
        <taxon>Gemmatales</taxon>
        <taxon>Gemmataceae</taxon>
        <taxon>Thermogemmata</taxon>
    </lineage>
</organism>
<proteinExistence type="predicted"/>
<evidence type="ECO:0000259" key="3">
    <source>
        <dbReference type="Pfam" id="PF13449"/>
    </source>
</evidence>
<feature type="region of interest" description="Disordered" evidence="1">
    <location>
        <begin position="187"/>
        <end position="207"/>
    </location>
</feature>
<keyword evidence="2" id="KW-0732">Signal</keyword>
<dbReference type="InterPro" id="IPR027372">
    <property type="entry name" value="Phytase-like_dom"/>
</dbReference>
<sequence>MLRHLWLLVGLTALAASSVQADIQLLGVGTVPGTAADRSGLEGQASDGTPLNRLGGQGSAIAYTGKGSEYWLLSDRGPKDGQVDFPCRLHRMEIRVRPGEREPVQLRLLETVLLSDEQGRRLTGALEAVEADDPRKNRRYDPEGLRIGADGTIYIAEEYGPLVDAFQPQGRRVRSLPVPDAFRPLHLSRRPAEELPPKNSRGRQPNRGWEGLAISPDGQKLFAITQGPLIQDGALDANGKRVGRFCRILEISLRDGSTRQYAYPLEDPQYGVSEILALNDREFLVLERDGKAGAKAQSKKIFRIDLREASDISAVERLPSQELPPPLRAVSKQLFLDLLDPRWGIAGADCPEKFEGLAFGPDLPDGRRLLLVTVDNDFLPDQPWRVYAFAIDRADLPTYQPQHFSPSSSDKK</sequence>
<evidence type="ECO:0000256" key="1">
    <source>
        <dbReference type="SAM" id="MobiDB-lite"/>
    </source>
</evidence>
<feature type="domain" description="Phytase-like" evidence="3">
    <location>
        <begin position="56"/>
        <end position="378"/>
    </location>
</feature>
<protein>
    <submittedName>
        <fullName evidence="4">Esterase-like activity of phytase family protein</fullName>
    </submittedName>
</protein>
<dbReference type="AlphaFoldDB" id="A0A7V8VE65"/>
<gene>
    <name evidence="4" type="ORF">H0921_08095</name>
</gene>
<dbReference type="SUPFAM" id="SSF75011">
    <property type="entry name" value="3-carboxy-cis,cis-mucoante lactonizing enzyme"/>
    <property type="match status" value="1"/>
</dbReference>
<evidence type="ECO:0000256" key="2">
    <source>
        <dbReference type="SAM" id="SignalP"/>
    </source>
</evidence>